<dbReference type="Gene3D" id="3.10.20.850">
    <property type="entry name" value="Protein of unknown function DUF3861"/>
    <property type="match status" value="1"/>
</dbReference>
<sequence length="90" mass="10344">MAHQYRITVEKMVGNTAVQQMSFDTTNHDDIFAILDKVDDRLGFSHEQTQGFIVGLKLFSEVMLAERQHPLFGEFGPQLKLFMKKLKSGR</sequence>
<dbReference type="Proteomes" id="UP000294832">
    <property type="component" value="Unassembled WGS sequence"/>
</dbReference>
<name>A0A4R2FFM6_9GAMM</name>
<proteinExistence type="predicted"/>
<organism evidence="1 2">
    <name type="scientific">Shewanella fodinae</name>
    <dbReference type="NCBI Taxonomy" id="552357"/>
    <lineage>
        <taxon>Bacteria</taxon>
        <taxon>Pseudomonadati</taxon>
        <taxon>Pseudomonadota</taxon>
        <taxon>Gammaproteobacteria</taxon>
        <taxon>Alteromonadales</taxon>
        <taxon>Shewanellaceae</taxon>
        <taxon>Shewanella</taxon>
    </lineage>
</organism>
<keyword evidence="2" id="KW-1185">Reference proteome</keyword>
<dbReference type="EMBL" id="SLWF01000003">
    <property type="protein sequence ID" value="TCN88995.1"/>
    <property type="molecule type" value="Genomic_DNA"/>
</dbReference>
<dbReference type="Pfam" id="PF12977">
    <property type="entry name" value="DUF3861"/>
    <property type="match status" value="1"/>
</dbReference>
<evidence type="ECO:0000313" key="1">
    <source>
        <dbReference type="EMBL" id="TCN88995.1"/>
    </source>
</evidence>
<accession>A0A4R2FFM6</accession>
<dbReference type="InterPro" id="IPR038194">
    <property type="entry name" value="DUF3861_sf"/>
</dbReference>
<reference evidence="1 2" key="1">
    <citation type="submission" date="2019-03" db="EMBL/GenBank/DDBJ databases">
        <title>Freshwater and sediment microbial communities from various areas in North America, analyzing microbe dynamics in response to fracking.</title>
        <authorList>
            <person name="Lamendella R."/>
        </authorList>
    </citation>
    <scope>NUCLEOTIDE SEQUENCE [LARGE SCALE GENOMIC DNA]</scope>
    <source>
        <strain evidence="1 2">74A</strain>
    </source>
</reference>
<dbReference type="RefSeq" id="WP_133037931.1">
    <property type="nucleotide sequence ID" value="NZ_SLWF01000003.1"/>
</dbReference>
<comment type="caution">
    <text evidence="1">The sequence shown here is derived from an EMBL/GenBank/DDBJ whole genome shotgun (WGS) entry which is preliminary data.</text>
</comment>
<dbReference type="AlphaFoldDB" id="A0A4R2FFM6"/>
<gene>
    <name evidence="1" type="ORF">EDC91_103176</name>
</gene>
<evidence type="ECO:0000313" key="2">
    <source>
        <dbReference type="Proteomes" id="UP000294832"/>
    </source>
</evidence>
<protein>
    <submittedName>
        <fullName evidence="1">Uncharacterized protein DUF3861</fullName>
    </submittedName>
</protein>
<dbReference type="OrthoDB" id="119700at2"/>
<dbReference type="InterPro" id="IPR024476">
    <property type="entry name" value="DUF3861"/>
</dbReference>